<dbReference type="EMBL" id="QNUK01000203">
    <property type="protein sequence ID" value="KAF5898349.1"/>
    <property type="molecule type" value="Genomic_DNA"/>
</dbReference>
<feature type="region of interest" description="Disordered" evidence="1">
    <location>
        <begin position="586"/>
        <end position="623"/>
    </location>
</feature>
<evidence type="ECO:0000313" key="3">
    <source>
        <dbReference type="Proteomes" id="UP000727407"/>
    </source>
</evidence>
<feature type="compositionally biased region" description="Polar residues" evidence="1">
    <location>
        <begin position="51"/>
        <end position="60"/>
    </location>
</feature>
<dbReference type="Proteomes" id="UP000727407">
    <property type="component" value="Unassembled WGS sequence"/>
</dbReference>
<gene>
    <name evidence="2" type="ORF">DAT39_011940</name>
</gene>
<dbReference type="InterPro" id="IPR013240">
    <property type="entry name" value="DNA-dir_RNA_pol1_su_RPA34"/>
</dbReference>
<feature type="region of interest" description="Disordered" evidence="1">
    <location>
        <begin position="1"/>
        <end position="124"/>
    </location>
</feature>
<feature type="compositionally biased region" description="Polar residues" evidence="1">
    <location>
        <begin position="33"/>
        <end position="43"/>
    </location>
</feature>
<organism evidence="2 3">
    <name type="scientific">Clarias magur</name>
    <name type="common">Asian catfish</name>
    <name type="synonym">Macropteronotus magur</name>
    <dbReference type="NCBI Taxonomy" id="1594786"/>
    <lineage>
        <taxon>Eukaryota</taxon>
        <taxon>Metazoa</taxon>
        <taxon>Chordata</taxon>
        <taxon>Craniata</taxon>
        <taxon>Vertebrata</taxon>
        <taxon>Euteleostomi</taxon>
        <taxon>Actinopterygii</taxon>
        <taxon>Neopterygii</taxon>
        <taxon>Teleostei</taxon>
        <taxon>Ostariophysi</taxon>
        <taxon>Siluriformes</taxon>
        <taxon>Clariidae</taxon>
        <taxon>Clarias</taxon>
    </lineage>
</organism>
<dbReference type="GO" id="GO:0005736">
    <property type="term" value="C:RNA polymerase I complex"/>
    <property type="evidence" value="ECO:0007669"/>
    <property type="project" value="TreeGrafter"/>
</dbReference>
<protein>
    <submittedName>
        <fullName evidence="2">Titin</fullName>
    </submittedName>
</protein>
<feature type="region of interest" description="Disordered" evidence="1">
    <location>
        <begin position="427"/>
        <end position="446"/>
    </location>
</feature>
<feature type="compositionally biased region" description="Basic residues" evidence="1">
    <location>
        <begin position="107"/>
        <end position="121"/>
    </location>
</feature>
<feature type="region of interest" description="Disordered" evidence="1">
    <location>
        <begin position="323"/>
        <end position="344"/>
    </location>
</feature>
<feature type="region of interest" description="Disordered" evidence="1">
    <location>
        <begin position="638"/>
        <end position="692"/>
    </location>
</feature>
<comment type="caution">
    <text evidence="2">The sequence shown here is derived from an EMBL/GenBank/DDBJ whole genome shotgun (WGS) entry which is preliminary data.</text>
</comment>
<dbReference type="GO" id="GO:0006360">
    <property type="term" value="P:transcription by RNA polymerase I"/>
    <property type="evidence" value="ECO:0007669"/>
    <property type="project" value="InterPro"/>
</dbReference>
<dbReference type="OrthoDB" id="8947276at2759"/>
<feature type="region of interest" description="Disordered" evidence="1">
    <location>
        <begin position="403"/>
        <end position="422"/>
    </location>
</feature>
<dbReference type="PANTHER" id="PTHR15484:SF8">
    <property type="entry name" value="DNA-DIRECTED RNA POLYMERASE I SUBUNIT RPA34"/>
    <property type="match status" value="1"/>
</dbReference>
<dbReference type="AlphaFoldDB" id="A0A8J4WZ71"/>
<feature type="compositionally biased region" description="Basic and acidic residues" evidence="1">
    <location>
        <begin position="94"/>
        <end position="105"/>
    </location>
</feature>
<sequence length="692" mass="76631">MENISETSAQRDSRRGDTLETPASESDSGDSLFFTQTVSSPSRTVKRHRPSFTSVCPLSQESEDEQEKSHNPNAQHEGARQRSDSDSETNYNDLLRKWRSLENTRGRINRQRRPRSRRATPKRMGLPFLSGFGLLPARKSQTIVNSEIGGFLKCVLKLSKGDGENRRRKLTPCVSSSEEEKTKSPLFSYGGMTFLKRKKGKKTKATEVSDNLPPIQVDLGQNEGSVPQVDDIECKKRKKVNNDGLLEESVATMTENSVPADPSLSPQDCSVVSALGNGNKPKKKSKKDKNGGLLEEVVDPMSEISISADSSISVQETSVVCSSFGGSKPKKKRKKDKCGQPMPQEDQLIDVEEAVQVPCQYSVSIAAETEQVISTDLFSPSIGHNVNQIDNNIPVNDLVESDGLEPRRKKKKKKMDSSLVTSAQMNIQQCSQESHSSLGTDTVKKKKKKFIHDVEEQLKEMAMDSYNHGEPLEKISEIAAGIAIQTVDSMGLKTDDSVTPMKKKKRKQEQVLREDNVDNEASLVEATEDMEILDTIHDSEQQAAELVLTSKVKKRKRKKERTGTTQEEETSKNACLSLGFGYVATPNSPSTRNEPGGIVDVDVPVSEPVKKKKKKKRRKELENDGLLSVCHDLEYLHQSPYHNTEQPTVENEASGSGDTENPSTCLETHSTNDSNEKKKLVSPAVTVAESRL</sequence>
<feature type="region of interest" description="Disordered" evidence="1">
    <location>
        <begin position="274"/>
        <end position="293"/>
    </location>
</feature>
<proteinExistence type="predicted"/>
<evidence type="ECO:0000256" key="1">
    <source>
        <dbReference type="SAM" id="MobiDB-lite"/>
    </source>
</evidence>
<feature type="compositionally biased region" description="Polar residues" evidence="1">
    <location>
        <begin position="427"/>
        <end position="440"/>
    </location>
</feature>
<name>A0A8J4WZ71_CLAMG</name>
<feature type="compositionally biased region" description="Basic and acidic residues" evidence="1">
    <location>
        <begin position="9"/>
        <end position="18"/>
    </location>
</feature>
<feature type="region of interest" description="Disordered" evidence="1">
    <location>
        <begin position="552"/>
        <end position="572"/>
    </location>
</feature>
<reference evidence="2" key="1">
    <citation type="submission" date="2020-07" db="EMBL/GenBank/DDBJ databases">
        <title>Clarias magur genome sequencing, assembly and annotation.</title>
        <authorList>
            <person name="Kushwaha B."/>
            <person name="Kumar R."/>
            <person name="Das P."/>
            <person name="Joshi C.G."/>
            <person name="Kumar D."/>
            <person name="Nagpure N.S."/>
            <person name="Pandey M."/>
            <person name="Agarwal S."/>
            <person name="Srivastava S."/>
            <person name="Singh M."/>
            <person name="Sahoo L."/>
            <person name="Jayasankar P."/>
            <person name="Meher P.K."/>
            <person name="Koringa P.G."/>
            <person name="Iquebal M.A."/>
            <person name="Das S.P."/>
            <person name="Bit A."/>
            <person name="Patnaik S."/>
            <person name="Patel N."/>
            <person name="Shah T.M."/>
            <person name="Hinsu A."/>
            <person name="Jena J.K."/>
        </authorList>
    </citation>
    <scope>NUCLEOTIDE SEQUENCE</scope>
    <source>
        <strain evidence="2">CIFAMagur01</strain>
        <tissue evidence="2">Testis</tissue>
    </source>
</reference>
<dbReference type="PANTHER" id="PTHR15484">
    <property type="entry name" value="DNA-DIRECTED RNA POLYMERASE I SUBUNIT RPA34"/>
    <property type="match status" value="1"/>
</dbReference>
<dbReference type="GO" id="GO:0003723">
    <property type="term" value="F:RNA binding"/>
    <property type="evidence" value="ECO:0007669"/>
    <property type="project" value="TreeGrafter"/>
</dbReference>
<evidence type="ECO:0000313" key="2">
    <source>
        <dbReference type="EMBL" id="KAF5898349.1"/>
    </source>
</evidence>
<accession>A0A8J4WZ71</accession>
<feature type="region of interest" description="Disordered" evidence="1">
    <location>
        <begin position="494"/>
        <end position="515"/>
    </location>
</feature>
<feature type="compositionally biased region" description="Polar residues" evidence="1">
    <location>
        <begin position="640"/>
        <end position="673"/>
    </location>
</feature>
<keyword evidence="3" id="KW-1185">Reference proteome</keyword>